<dbReference type="PANTHER" id="PTHR43033:SF1">
    <property type="entry name" value="TRNA(ILE)-LYSIDINE SYNTHASE-RELATED"/>
    <property type="match status" value="1"/>
</dbReference>
<keyword evidence="5 7" id="KW-0067">ATP-binding</keyword>
<dbReference type="InterPro" id="IPR012795">
    <property type="entry name" value="tRNA_Ile_lys_synt_N"/>
</dbReference>
<keyword evidence="2 7" id="KW-0436">Ligase</keyword>
<name>A0A5E3ZXQ3_9ACTN</name>
<evidence type="ECO:0000256" key="3">
    <source>
        <dbReference type="ARBA" id="ARBA00022694"/>
    </source>
</evidence>
<dbReference type="InterPro" id="IPR011063">
    <property type="entry name" value="TilS/TtcA_N"/>
</dbReference>
<dbReference type="GO" id="GO:0032267">
    <property type="term" value="F:tRNA(Ile)-lysidine synthase activity"/>
    <property type="evidence" value="ECO:0007669"/>
    <property type="project" value="UniProtKB-EC"/>
</dbReference>
<dbReference type="InterPro" id="IPR012094">
    <property type="entry name" value="tRNA_Ile_lys_synt"/>
</dbReference>
<dbReference type="InterPro" id="IPR015262">
    <property type="entry name" value="tRNA_Ile_lys_synt_subst-bd"/>
</dbReference>
<evidence type="ECO:0000256" key="5">
    <source>
        <dbReference type="ARBA" id="ARBA00022840"/>
    </source>
</evidence>
<keyword evidence="1 7" id="KW-0963">Cytoplasm</keyword>
<dbReference type="GO" id="GO:0005737">
    <property type="term" value="C:cytoplasm"/>
    <property type="evidence" value="ECO:0007669"/>
    <property type="project" value="UniProtKB-SubCell"/>
</dbReference>
<dbReference type="SUPFAM" id="SSF82829">
    <property type="entry name" value="MesJ substrate recognition domain-like"/>
    <property type="match status" value="1"/>
</dbReference>
<keyword evidence="4 7" id="KW-0547">Nucleotide-binding</keyword>
<comment type="domain">
    <text evidence="7">The N-terminal region contains the highly conserved SGGXDS motif, predicted to be a P-loop motif involved in ATP binding.</text>
</comment>
<dbReference type="GeneID" id="84895070"/>
<dbReference type="Gene3D" id="3.40.50.620">
    <property type="entry name" value="HUPs"/>
    <property type="match status" value="1"/>
</dbReference>
<dbReference type="Gene3D" id="1.20.59.20">
    <property type="match status" value="1"/>
</dbReference>
<evidence type="ECO:0000259" key="8">
    <source>
        <dbReference type="Pfam" id="PF01171"/>
    </source>
</evidence>
<protein>
    <recommendedName>
        <fullName evidence="7">tRNA(Ile)-lysidine synthase</fullName>
        <ecNumber evidence="7">6.3.4.19</ecNumber>
    </recommendedName>
    <alternativeName>
        <fullName evidence="7">tRNA(Ile)-2-lysyl-cytidine synthase</fullName>
    </alternativeName>
    <alternativeName>
        <fullName evidence="7">tRNA(Ile)-lysidine synthetase</fullName>
    </alternativeName>
</protein>
<comment type="catalytic activity">
    <reaction evidence="6 7">
        <text>cytidine(34) in tRNA(Ile2) + L-lysine + ATP = lysidine(34) in tRNA(Ile2) + AMP + diphosphate + H(+)</text>
        <dbReference type="Rhea" id="RHEA:43744"/>
        <dbReference type="Rhea" id="RHEA-COMP:10625"/>
        <dbReference type="Rhea" id="RHEA-COMP:10670"/>
        <dbReference type="ChEBI" id="CHEBI:15378"/>
        <dbReference type="ChEBI" id="CHEBI:30616"/>
        <dbReference type="ChEBI" id="CHEBI:32551"/>
        <dbReference type="ChEBI" id="CHEBI:33019"/>
        <dbReference type="ChEBI" id="CHEBI:82748"/>
        <dbReference type="ChEBI" id="CHEBI:83665"/>
        <dbReference type="ChEBI" id="CHEBI:456215"/>
        <dbReference type="EC" id="6.3.4.19"/>
    </reaction>
</comment>
<comment type="similarity">
    <text evidence="7">Belongs to the tRNA(Ile)-lysidine synthase family.</text>
</comment>
<feature type="domain" description="tRNA(Ile)-lysidine synthase substrate-binding" evidence="9">
    <location>
        <begin position="282"/>
        <end position="347"/>
    </location>
</feature>
<dbReference type="GO" id="GO:0005524">
    <property type="term" value="F:ATP binding"/>
    <property type="evidence" value="ECO:0007669"/>
    <property type="project" value="UniProtKB-UniRule"/>
</dbReference>
<dbReference type="EMBL" id="LR584267">
    <property type="protein sequence ID" value="VHO01117.1"/>
    <property type="molecule type" value="Genomic_DNA"/>
</dbReference>
<keyword evidence="3 7" id="KW-0819">tRNA processing</keyword>
<dbReference type="EC" id="6.3.4.19" evidence="7"/>
<evidence type="ECO:0000256" key="6">
    <source>
        <dbReference type="ARBA" id="ARBA00048539"/>
    </source>
</evidence>
<dbReference type="SUPFAM" id="SSF52402">
    <property type="entry name" value="Adenine nucleotide alpha hydrolases-like"/>
    <property type="match status" value="1"/>
</dbReference>
<organism evidence="10 11">
    <name type="scientific">Lawsonella clevelandensis</name>
    <dbReference type="NCBI Taxonomy" id="1528099"/>
    <lineage>
        <taxon>Bacteria</taxon>
        <taxon>Bacillati</taxon>
        <taxon>Actinomycetota</taxon>
        <taxon>Actinomycetes</taxon>
        <taxon>Mycobacteriales</taxon>
        <taxon>Lawsonellaceae</taxon>
        <taxon>Lawsonella</taxon>
    </lineage>
</organism>
<evidence type="ECO:0000256" key="2">
    <source>
        <dbReference type="ARBA" id="ARBA00022598"/>
    </source>
</evidence>
<dbReference type="GO" id="GO:0006400">
    <property type="term" value="P:tRNA modification"/>
    <property type="evidence" value="ECO:0007669"/>
    <property type="project" value="UniProtKB-UniRule"/>
</dbReference>
<dbReference type="InterPro" id="IPR014729">
    <property type="entry name" value="Rossmann-like_a/b/a_fold"/>
</dbReference>
<reference evidence="10 11" key="1">
    <citation type="submission" date="2019-04" db="EMBL/GenBank/DDBJ databases">
        <authorList>
            <person name="Seth-Smith MB H."/>
            <person name="Seth-Smith H."/>
        </authorList>
    </citation>
    <scope>NUCLEOTIDE SEQUENCE [LARGE SCALE GENOMIC DNA]</scope>
    <source>
        <strain evidence="10">USB-603019</strain>
    </source>
</reference>
<dbReference type="Pfam" id="PF01171">
    <property type="entry name" value="ATP_bind_3"/>
    <property type="match status" value="1"/>
</dbReference>
<comment type="function">
    <text evidence="7">Ligates lysine onto the cytidine present at position 34 of the AUA codon-specific tRNA(Ile) that contains the anticodon CAU, in an ATP-dependent manner. Cytidine is converted to lysidine, thus changing the amino acid specificity of the tRNA from methionine to isoleucine.</text>
</comment>
<proteinExistence type="inferred from homology"/>
<sequence>MSDTTRPLPHADTFGGSGDPHMWAVTTAVRTWWESYGRPSRICVALSGGADSLALTAGAIRTGAQVTALVVDHQLQEGSTQVAHHAADQARQLGCVDALVIPIIVTDEQGAGMEAAAREARYAALDMLRAGQPVLLGHTQDDQAETLLLGLLRGSGPRAIAGMLPWEEPWGRPLLGLRRADTQAACAEHTIDVWEDPQNSDPAFTRVRVRHELLPLLRDISGGDVVPGLARTAQLVREDTVQLDAQAADLLDRLTAELPLSEPNSLPPAEPTSLPVSGLCDLPISGLCDLPDPTLRRVLRLWLHRNGQTQVGYPHLTSIARLLTDWHGQGPVTIPGGATVRRHHQQLTLQAPTCGEHCCGDTYPHPPAPIFR</sequence>
<feature type="binding site" evidence="7">
    <location>
        <begin position="47"/>
        <end position="52"/>
    </location>
    <ligand>
        <name>ATP</name>
        <dbReference type="ChEBI" id="CHEBI:30616"/>
    </ligand>
</feature>
<evidence type="ECO:0000256" key="4">
    <source>
        <dbReference type="ARBA" id="ARBA00022741"/>
    </source>
</evidence>
<evidence type="ECO:0000259" key="9">
    <source>
        <dbReference type="Pfam" id="PF09179"/>
    </source>
</evidence>
<gene>
    <name evidence="7 10" type="primary">tilS</name>
    <name evidence="10" type="ORF">LC603019_01163</name>
</gene>
<comment type="subcellular location">
    <subcellularLocation>
        <location evidence="7">Cytoplasm</location>
    </subcellularLocation>
</comment>
<evidence type="ECO:0000256" key="1">
    <source>
        <dbReference type="ARBA" id="ARBA00022490"/>
    </source>
</evidence>
<dbReference type="RefSeq" id="WP_053979053.1">
    <property type="nucleotide sequence ID" value="NZ_CP009312.1"/>
</dbReference>
<evidence type="ECO:0000313" key="11">
    <source>
        <dbReference type="Proteomes" id="UP000324288"/>
    </source>
</evidence>
<dbReference type="PANTHER" id="PTHR43033">
    <property type="entry name" value="TRNA(ILE)-LYSIDINE SYNTHASE-RELATED"/>
    <property type="match status" value="1"/>
</dbReference>
<evidence type="ECO:0000313" key="10">
    <source>
        <dbReference type="EMBL" id="VHO01117.1"/>
    </source>
</evidence>
<dbReference type="HAMAP" id="MF_01161">
    <property type="entry name" value="tRNA_Ile_lys_synt"/>
    <property type="match status" value="1"/>
</dbReference>
<accession>A0A5E3ZXQ3</accession>
<evidence type="ECO:0000256" key="7">
    <source>
        <dbReference type="HAMAP-Rule" id="MF_01161"/>
    </source>
</evidence>
<dbReference type="AlphaFoldDB" id="A0A5E3ZXQ3"/>
<dbReference type="NCBIfam" id="TIGR02432">
    <property type="entry name" value="lysidine_TilS_N"/>
    <property type="match status" value="1"/>
</dbReference>
<dbReference type="Pfam" id="PF09179">
    <property type="entry name" value="TilS"/>
    <property type="match status" value="1"/>
</dbReference>
<dbReference type="CDD" id="cd01992">
    <property type="entry name" value="TilS_N"/>
    <property type="match status" value="1"/>
</dbReference>
<feature type="domain" description="tRNA(Ile)-lysidine/2-thiocytidine synthase N-terminal" evidence="8">
    <location>
        <begin position="42"/>
        <end position="212"/>
    </location>
</feature>
<dbReference type="Proteomes" id="UP000324288">
    <property type="component" value="Chromosome"/>
</dbReference>
<keyword evidence="11" id="KW-1185">Reference proteome</keyword>